<dbReference type="EMBL" id="DQAY01000069">
    <property type="protein sequence ID" value="HCO23816.1"/>
    <property type="molecule type" value="Genomic_DNA"/>
</dbReference>
<keyword evidence="2" id="KW-0472">Membrane</keyword>
<evidence type="ECO:0000256" key="2">
    <source>
        <dbReference type="SAM" id="Phobius"/>
    </source>
</evidence>
<evidence type="ECO:0000256" key="1">
    <source>
        <dbReference type="SAM" id="MobiDB-lite"/>
    </source>
</evidence>
<reference evidence="3 4" key="1">
    <citation type="journal article" date="2018" name="Nat. Biotechnol.">
        <title>A standardized bacterial taxonomy based on genome phylogeny substantially revises the tree of life.</title>
        <authorList>
            <person name="Parks D.H."/>
            <person name="Chuvochina M."/>
            <person name="Waite D.W."/>
            <person name="Rinke C."/>
            <person name="Skarshewski A."/>
            <person name="Chaumeil P.A."/>
            <person name="Hugenholtz P."/>
        </authorList>
    </citation>
    <scope>NUCLEOTIDE SEQUENCE [LARGE SCALE GENOMIC DNA]</scope>
    <source>
        <strain evidence="3">UBA9375</strain>
    </source>
</reference>
<protein>
    <submittedName>
        <fullName evidence="3">Uncharacterized protein</fullName>
    </submittedName>
</protein>
<gene>
    <name evidence="3" type="ORF">DIT97_12465</name>
</gene>
<accession>A0A3D3R5E5</accession>
<comment type="caution">
    <text evidence="3">The sequence shown here is derived from an EMBL/GenBank/DDBJ whole genome shotgun (WGS) entry which is preliminary data.</text>
</comment>
<evidence type="ECO:0000313" key="3">
    <source>
        <dbReference type="EMBL" id="HCO23816.1"/>
    </source>
</evidence>
<sequence length="73" mass="8179">MSGEINSVPRYVSHRIWQVIVFLTLLGGPVTVAPAQTSFFGAPKASYEEPEYEPSEKESIAISAEYSQQWEED</sequence>
<feature type="non-terminal residue" evidence="3">
    <location>
        <position position="73"/>
    </location>
</feature>
<evidence type="ECO:0000313" key="4">
    <source>
        <dbReference type="Proteomes" id="UP000263642"/>
    </source>
</evidence>
<name>A0A3D3R5E5_9PLAN</name>
<feature type="region of interest" description="Disordered" evidence="1">
    <location>
        <begin position="45"/>
        <end position="73"/>
    </location>
</feature>
<organism evidence="3 4">
    <name type="scientific">Gimesia maris</name>
    <dbReference type="NCBI Taxonomy" id="122"/>
    <lineage>
        <taxon>Bacteria</taxon>
        <taxon>Pseudomonadati</taxon>
        <taxon>Planctomycetota</taxon>
        <taxon>Planctomycetia</taxon>
        <taxon>Planctomycetales</taxon>
        <taxon>Planctomycetaceae</taxon>
        <taxon>Gimesia</taxon>
    </lineage>
</organism>
<proteinExistence type="predicted"/>
<keyword evidence="2" id="KW-0812">Transmembrane</keyword>
<feature type="transmembrane region" description="Helical" evidence="2">
    <location>
        <begin position="16"/>
        <end position="35"/>
    </location>
</feature>
<dbReference type="AlphaFoldDB" id="A0A3D3R5E5"/>
<keyword evidence="2" id="KW-1133">Transmembrane helix</keyword>
<dbReference type="Proteomes" id="UP000263642">
    <property type="component" value="Unassembled WGS sequence"/>
</dbReference>